<gene>
    <name evidence="2" type="ORF">SAMN05443245_6790</name>
</gene>
<sequence length="80" mass="8772">MQMRKLANVSAAAGGLVELLDQLELALADSSPRKPVCKALFDLNRRLGTDLTDRPPTRAKRRASAQRGRRAVVESLPLFS</sequence>
<feature type="compositionally biased region" description="Basic residues" evidence="1">
    <location>
        <begin position="57"/>
        <end position="70"/>
    </location>
</feature>
<evidence type="ECO:0000256" key="1">
    <source>
        <dbReference type="SAM" id="MobiDB-lite"/>
    </source>
</evidence>
<name>A0A1H1JLQ7_9BURK</name>
<keyword evidence="3" id="KW-1185">Reference proteome</keyword>
<feature type="region of interest" description="Disordered" evidence="1">
    <location>
        <begin position="48"/>
        <end position="80"/>
    </location>
</feature>
<dbReference type="EMBL" id="FNKP01000003">
    <property type="protein sequence ID" value="SDR50913.1"/>
    <property type="molecule type" value="Genomic_DNA"/>
</dbReference>
<organism evidence="2 3">
    <name type="scientific">Paraburkholderia fungorum</name>
    <dbReference type="NCBI Taxonomy" id="134537"/>
    <lineage>
        <taxon>Bacteria</taxon>
        <taxon>Pseudomonadati</taxon>
        <taxon>Pseudomonadota</taxon>
        <taxon>Betaproteobacteria</taxon>
        <taxon>Burkholderiales</taxon>
        <taxon>Burkholderiaceae</taxon>
        <taxon>Paraburkholderia</taxon>
    </lineage>
</organism>
<evidence type="ECO:0000313" key="3">
    <source>
        <dbReference type="Proteomes" id="UP000183487"/>
    </source>
</evidence>
<protein>
    <submittedName>
        <fullName evidence="2">Uncharacterized protein</fullName>
    </submittedName>
</protein>
<reference evidence="3" key="1">
    <citation type="submission" date="2016-10" db="EMBL/GenBank/DDBJ databases">
        <authorList>
            <person name="Varghese N."/>
        </authorList>
    </citation>
    <scope>NUCLEOTIDE SEQUENCE [LARGE SCALE GENOMIC DNA]</scope>
    <source>
        <strain evidence="3">GAS106B</strain>
    </source>
</reference>
<accession>A0A1H1JLQ7</accession>
<dbReference type="AlphaFoldDB" id="A0A1H1JLQ7"/>
<dbReference type="Proteomes" id="UP000183487">
    <property type="component" value="Unassembled WGS sequence"/>
</dbReference>
<evidence type="ECO:0000313" key="2">
    <source>
        <dbReference type="EMBL" id="SDR50913.1"/>
    </source>
</evidence>
<proteinExistence type="predicted"/>